<dbReference type="InterPro" id="IPR016039">
    <property type="entry name" value="Thiolase-like"/>
</dbReference>
<organism evidence="2 3">
    <name type="scientific">Flavihumibacter petaseus NBRC 106054</name>
    <dbReference type="NCBI Taxonomy" id="1220578"/>
    <lineage>
        <taxon>Bacteria</taxon>
        <taxon>Pseudomonadati</taxon>
        <taxon>Bacteroidota</taxon>
        <taxon>Chitinophagia</taxon>
        <taxon>Chitinophagales</taxon>
        <taxon>Chitinophagaceae</taxon>
        <taxon>Flavihumibacter</taxon>
    </lineage>
</organism>
<dbReference type="Proteomes" id="UP000033121">
    <property type="component" value="Unassembled WGS sequence"/>
</dbReference>
<dbReference type="OrthoDB" id="1404523at2"/>
<protein>
    <recommendedName>
        <fullName evidence="1">Beta-ketoacyl synthase-like N-terminal domain-containing protein</fullName>
    </recommendedName>
</protein>
<dbReference type="InterPro" id="IPR014030">
    <property type="entry name" value="Ketoacyl_synth_N"/>
</dbReference>
<sequence length="321" mass="35339">MYIQAASCISPQAGFRENDFPGVPVFPIGEKITLREPDYAAFIDSKLIRRMSRIIRMGVATAMDVLQQAAVTMPDAILTGTAYGCLDDTGVFLRKLVENQEEMLTPTAFIQSTHNTVGAQIALMLKCHAYNNTYVQQHFSFESALLDALLLSHEKPDAVILAGAADELTSYSHTILKRFGLFRQLAAGEGAAFFLLSAEPNNNIVSTGPRTRVNGVEFFTGDTTAMDSRMERLTMKYGQPDLVLTGNAGTDPLPGVPHYYYKPLCGEFPTASAFATWMATRLLDQQGLPEWLPAGDASYLRRIWIHQSDSTGHHAVILLEK</sequence>
<dbReference type="EMBL" id="BBWV01000001">
    <property type="protein sequence ID" value="GAO42083.1"/>
    <property type="molecule type" value="Genomic_DNA"/>
</dbReference>
<evidence type="ECO:0000313" key="2">
    <source>
        <dbReference type="EMBL" id="GAO42083.1"/>
    </source>
</evidence>
<dbReference type="RefSeq" id="WP_046367841.1">
    <property type="nucleotide sequence ID" value="NZ_BBWV01000001.1"/>
</dbReference>
<evidence type="ECO:0000313" key="3">
    <source>
        <dbReference type="Proteomes" id="UP000033121"/>
    </source>
</evidence>
<dbReference type="STRING" id="1220578.FPE01S_01_10960"/>
<comment type="caution">
    <text evidence="2">The sequence shown here is derived from an EMBL/GenBank/DDBJ whole genome shotgun (WGS) entry which is preliminary data.</text>
</comment>
<dbReference type="Pfam" id="PF13723">
    <property type="entry name" value="Ketoacyl-synt_2"/>
    <property type="match status" value="1"/>
</dbReference>
<dbReference type="Gene3D" id="3.40.47.10">
    <property type="match status" value="1"/>
</dbReference>
<proteinExistence type="predicted"/>
<reference evidence="2 3" key="1">
    <citation type="submission" date="2015-04" db="EMBL/GenBank/DDBJ databases">
        <title>Whole genome shotgun sequence of Flavihumibacter petaseus NBRC 106054.</title>
        <authorList>
            <person name="Miyazawa S."/>
            <person name="Hosoyama A."/>
            <person name="Hashimoto M."/>
            <person name="Noguchi M."/>
            <person name="Tsuchikane K."/>
            <person name="Ohji S."/>
            <person name="Yamazoe A."/>
            <person name="Ichikawa N."/>
            <person name="Kimura A."/>
            <person name="Fujita N."/>
        </authorList>
    </citation>
    <scope>NUCLEOTIDE SEQUENCE [LARGE SCALE GENOMIC DNA]</scope>
    <source>
        <strain evidence="2 3">NBRC 106054</strain>
    </source>
</reference>
<keyword evidence="3" id="KW-1185">Reference proteome</keyword>
<dbReference type="GO" id="GO:0016746">
    <property type="term" value="F:acyltransferase activity"/>
    <property type="evidence" value="ECO:0007669"/>
    <property type="project" value="InterPro"/>
</dbReference>
<feature type="domain" description="Beta-ketoacyl synthase-like N-terminal" evidence="1">
    <location>
        <begin position="41"/>
        <end position="166"/>
    </location>
</feature>
<evidence type="ECO:0000259" key="1">
    <source>
        <dbReference type="Pfam" id="PF13723"/>
    </source>
</evidence>
<dbReference type="SUPFAM" id="SSF53901">
    <property type="entry name" value="Thiolase-like"/>
    <property type="match status" value="1"/>
</dbReference>
<name>A0A0E9MX53_9BACT</name>
<gene>
    <name evidence="2" type="ORF">FPE01S_01_10960</name>
</gene>
<dbReference type="AlphaFoldDB" id="A0A0E9MX53"/>
<accession>A0A0E9MX53</accession>